<keyword evidence="2" id="KW-1133">Transmembrane helix</keyword>
<name>A0AA39HCN7_9BILA</name>
<dbReference type="CDD" id="cd00637">
    <property type="entry name" value="7tm_classA_rhodopsin-like"/>
    <property type="match status" value="1"/>
</dbReference>
<dbReference type="SUPFAM" id="SSF81321">
    <property type="entry name" value="Family A G protein-coupled receptor-like"/>
    <property type="match status" value="1"/>
</dbReference>
<evidence type="ECO:0000256" key="2">
    <source>
        <dbReference type="SAM" id="Phobius"/>
    </source>
</evidence>
<feature type="transmembrane region" description="Helical" evidence="2">
    <location>
        <begin position="239"/>
        <end position="262"/>
    </location>
</feature>
<accession>A0AA39HCN7</accession>
<dbReference type="Proteomes" id="UP001175271">
    <property type="component" value="Unassembled WGS sequence"/>
</dbReference>
<proteinExistence type="predicted"/>
<dbReference type="InterPro" id="IPR019430">
    <property type="entry name" value="7TM_GPCR_serpentine_rcpt_Srx"/>
</dbReference>
<evidence type="ECO:0000313" key="4">
    <source>
        <dbReference type="EMBL" id="KAK0402249.1"/>
    </source>
</evidence>
<dbReference type="Gene3D" id="1.20.1070.10">
    <property type="entry name" value="Rhodopsin 7-helix transmembrane proteins"/>
    <property type="match status" value="1"/>
</dbReference>
<keyword evidence="5" id="KW-1185">Reference proteome</keyword>
<comment type="caution">
    <text evidence="4">The sequence shown here is derived from an EMBL/GenBank/DDBJ whole genome shotgun (WGS) entry which is preliminary data.</text>
</comment>
<dbReference type="AlphaFoldDB" id="A0AA39HCN7"/>
<evidence type="ECO:0000256" key="1">
    <source>
        <dbReference type="SAM" id="MobiDB-lite"/>
    </source>
</evidence>
<feature type="region of interest" description="Disordered" evidence="1">
    <location>
        <begin position="315"/>
        <end position="351"/>
    </location>
</feature>
<dbReference type="PANTHER" id="PTHR23017:SF3">
    <property type="entry name" value="G-PROTEIN COUPLED RECEPTORS FAMILY 1 PROFILE DOMAIN-CONTAINING PROTEIN"/>
    <property type="match status" value="1"/>
</dbReference>
<dbReference type="EMBL" id="JAUCMV010000004">
    <property type="protein sequence ID" value="KAK0402249.1"/>
    <property type="molecule type" value="Genomic_DNA"/>
</dbReference>
<dbReference type="PANTHER" id="PTHR23017">
    <property type="entry name" value="SERPENTINE RECEPTOR, CLASS X"/>
    <property type="match status" value="1"/>
</dbReference>
<evidence type="ECO:0000259" key="3">
    <source>
        <dbReference type="Pfam" id="PF10328"/>
    </source>
</evidence>
<keyword evidence="2" id="KW-0472">Membrane</keyword>
<feature type="transmembrane region" description="Helical" evidence="2">
    <location>
        <begin position="194"/>
        <end position="218"/>
    </location>
</feature>
<reference evidence="4" key="1">
    <citation type="submission" date="2023-06" db="EMBL/GenBank/DDBJ databases">
        <title>Genomic analysis of the entomopathogenic nematode Steinernema hermaphroditum.</title>
        <authorList>
            <person name="Schwarz E.M."/>
            <person name="Heppert J.K."/>
            <person name="Baniya A."/>
            <person name="Schwartz H.T."/>
            <person name="Tan C.-H."/>
            <person name="Antoshechkin I."/>
            <person name="Sternberg P.W."/>
            <person name="Goodrich-Blair H."/>
            <person name="Dillman A.R."/>
        </authorList>
    </citation>
    <scope>NUCLEOTIDE SEQUENCE</scope>
    <source>
        <strain evidence="4">PS9179</strain>
        <tissue evidence="4">Whole animal</tissue>
    </source>
</reference>
<feature type="transmembrane region" description="Helical" evidence="2">
    <location>
        <begin position="24"/>
        <end position="48"/>
    </location>
</feature>
<sequence length="351" mass="39400">MNNTTEFVFGSELQGNGKISKVNVVIGVAIALLATVGIILGIANLYYIKTVKIFHNAFGWFWASRTVGEMLMEIENALYIGPVTATQLRNIPTWLGISPYVVVIIGSVSACCMHGVIALNRNMAVFKPLHYSLIFSKTNSFAIIAFSWVSGVLVVPLFFVFPCNVVGYSPQQYTYIFLKCYAGQERDFSYVGTVINHFCLTLCVCTVLIDISTLIKIIHIRVVLKTHKNDRMFNRNVRFFMQSAFQNVIMVTTLVVLVQRNYQNIPQELLRDAEKALNLTEVFTLIFTHIANPLSLLLFNPEIRRRLFARAGVDVQDTNSNPNNSQKSAPSPRNVWQPTTRTIGQNSETSA</sequence>
<feature type="compositionally biased region" description="Polar residues" evidence="1">
    <location>
        <begin position="316"/>
        <end position="351"/>
    </location>
</feature>
<protein>
    <recommendedName>
        <fullName evidence="3">7TM GPCR serpentine receptor class x (Srx) domain-containing protein</fullName>
    </recommendedName>
</protein>
<gene>
    <name evidence="4" type="ORF">QR680_016231</name>
</gene>
<keyword evidence="2" id="KW-0812">Transmembrane</keyword>
<evidence type="ECO:0000313" key="5">
    <source>
        <dbReference type="Proteomes" id="UP001175271"/>
    </source>
</evidence>
<organism evidence="4 5">
    <name type="scientific">Steinernema hermaphroditum</name>
    <dbReference type="NCBI Taxonomy" id="289476"/>
    <lineage>
        <taxon>Eukaryota</taxon>
        <taxon>Metazoa</taxon>
        <taxon>Ecdysozoa</taxon>
        <taxon>Nematoda</taxon>
        <taxon>Chromadorea</taxon>
        <taxon>Rhabditida</taxon>
        <taxon>Tylenchina</taxon>
        <taxon>Panagrolaimomorpha</taxon>
        <taxon>Strongyloidoidea</taxon>
        <taxon>Steinernematidae</taxon>
        <taxon>Steinernema</taxon>
    </lineage>
</organism>
<dbReference type="Pfam" id="PF10328">
    <property type="entry name" value="7TM_GPCR_Srx"/>
    <property type="match status" value="1"/>
</dbReference>
<feature type="transmembrane region" description="Helical" evidence="2">
    <location>
        <begin position="282"/>
        <end position="300"/>
    </location>
</feature>
<feature type="transmembrane region" description="Helical" evidence="2">
    <location>
        <begin position="97"/>
        <end position="119"/>
    </location>
</feature>
<feature type="transmembrane region" description="Helical" evidence="2">
    <location>
        <begin position="140"/>
        <end position="161"/>
    </location>
</feature>
<feature type="domain" description="7TM GPCR serpentine receptor class x (Srx)" evidence="3">
    <location>
        <begin position="33"/>
        <end position="256"/>
    </location>
</feature>